<proteinExistence type="inferred from homology"/>
<dbReference type="PANTHER" id="PTHR43245">
    <property type="entry name" value="BIFUNCTIONAL POLYMYXIN RESISTANCE PROTEIN ARNA"/>
    <property type="match status" value="1"/>
</dbReference>
<dbReference type="GeneID" id="36395016"/>
<evidence type="ECO:0000313" key="4">
    <source>
        <dbReference type="EMBL" id="ATZ58703.1"/>
    </source>
</evidence>
<keyword evidence="2" id="KW-0560">Oxidoreductase</keyword>
<accession>A0A384K7A6</accession>
<comment type="similarity">
    <text evidence="1">Belongs to the 3-beta-HSD family.</text>
</comment>
<dbReference type="GO" id="GO:0016616">
    <property type="term" value="F:oxidoreductase activity, acting on the CH-OH group of donors, NAD or NADP as acceptor"/>
    <property type="evidence" value="ECO:0007669"/>
    <property type="project" value="InterPro"/>
</dbReference>
<dbReference type="VEuPathDB" id="FungiDB:Bcin16g04070"/>
<dbReference type="RefSeq" id="XP_024553955.1">
    <property type="nucleotide sequence ID" value="XM_024698138.1"/>
</dbReference>
<reference evidence="4 5" key="2">
    <citation type="journal article" date="2012" name="Eukaryot. Cell">
        <title>Genome update of Botrytis cinerea strains B05.10 and T4.</title>
        <authorList>
            <person name="Staats M."/>
            <person name="van Kan J.A."/>
        </authorList>
    </citation>
    <scope>NUCLEOTIDE SEQUENCE [LARGE SCALE GENOMIC DNA]</scope>
    <source>
        <strain evidence="4 5">B05.10</strain>
    </source>
</reference>
<dbReference type="Proteomes" id="UP000001798">
    <property type="component" value="Chromosome 16"/>
</dbReference>
<name>A0A384K7A6_BOTFB</name>
<evidence type="ECO:0000313" key="5">
    <source>
        <dbReference type="Proteomes" id="UP000001798"/>
    </source>
</evidence>
<dbReference type="SUPFAM" id="SSF51735">
    <property type="entry name" value="NAD(P)-binding Rossmann-fold domains"/>
    <property type="match status" value="1"/>
</dbReference>
<sequence>MVIRSVLVTGGLGFVGSAIVDALHKRYPSSMIKILDIGDDIFEWKKNVNHSPNISLVACDILDTRGLRGVLHQTKPDVVIHTAGIIPPLGERYHRRMEKIILNVNVEGTRNVLNATRDSGVGVFIYTSSCCSVVDDWAHPYPNIDERWPTAKRSSIYGESKAEAERIVLAANSTTFSTCILRPSVIMGPGDKQLIPPIHACIAKGETPFIIGSADNLWDITYVTNVADAHVLAAENLRSNTPTAAGEIFFIQNNTPITFRDFSIAVWKEFGHIPPYEVTIPGGLAWVAGLLAEGASWLIGSKEPTLSRGTVNDACAVRYASGEKAKRFLGYEAKVGLEEGIRLSCEAYKKILASREKDE</sequence>
<organism evidence="4 5">
    <name type="scientific">Botryotinia fuckeliana (strain B05.10)</name>
    <name type="common">Noble rot fungus</name>
    <name type="synonym">Botrytis cinerea</name>
    <dbReference type="NCBI Taxonomy" id="332648"/>
    <lineage>
        <taxon>Eukaryota</taxon>
        <taxon>Fungi</taxon>
        <taxon>Dikarya</taxon>
        <taxon>Ascomycota</taxon>
        <taxon>Pezizomycotina</taxon>
        <taxon>Leotiomycetes</taxon>
        <taxon>Helotiales</taxon>
        <taxon>Sclerotiniaceae</taxon>
        <taxon>Botrytis</taxon>
    </lineage>
</organism>
<evidence type="ECO:0000259" key="3">
    <source>
        <dbReference type="Pfam" id="PF01073"/>
    </source>
</evidence>
<protein>
    <recommendedName>
        <fullName evidence="3">3-beta hydroxysteroid dehydrogenase/isomerase domain-containing protein</fullName>
    </recommendedName>
</protein>
<dbReference type="InterPro" id="IPR036291">
    <property type="entry name" value="NAD(P)-bd_dom_sf"/>
</dbReference>
<dbReference type="InterPro" id="IPR002225">
    <property type="entry name" value="3Beta_OHSteriod_DH/Estase"/>
</dbReference>
<dbReference type="KEGG" id="bfu:BCIN_16g04070"/>
<dbReference type="PANTHER" id="PTHR43245:SF51">
    <property type="entry name" value="SHORT CHAIN DEHYDROGENASE_REDUCTASE FAMILY 42E, MEMBER 2"/>
    <property type="match status" value="1"/>
</dbReference>
<dbReference type="EMBL" id="CP009820">
    <property type="protein sequence ID" value="ATZ58703.1"/>
    <property type="molecule type" value="Genomic_DNA"/>
</dbReference>
<evidence type="ECO:0000256" key="1">
    <source>
        <dbReference type="ARBA" id="ARBA00009219"/>
    </source>
</evidence>
<reference evidence="4 5" key="1">
    <citation type="journal article" date="2011" name="PLoS Genet.">
        <title>Genomic analysis of the necrotrophic fungal pathogens Sclerotinia sclerotiorum and Botrytis cinerea.</title>
        <authorList>
            <person name="Amselem J."/>
            <person name="Cuomo C.A."/>
            <person name="van Kan J.A."/>
            <person name="Viaud M."/>
            <person name="Benito E.P."/>
            <person name="Couloux A."/>
            <person name="Coutinho P.M."/>
            <person name="de Vries R.P."/>
            <person name="Dyer P.S."/>
            <person name="Fillinger S."/>
            <person name="Fournier E."/>
            <person name="Gout L."/>
            <person name="Hahn M."/>
            <person name="Kohn L."/>
            <person name="Lapalu N."/>
            <person name="Plummer K.M."/>
            <person name="Pradier J.M."/>
            <person name="Quevillon E."/>
            <person name="Sharon A."/>
            <person name="Simon A."/>
            <person name="ten Have A."/>
            <person name="Tudzynski B."/>
            <person name="Tudzynski P."/>
            <person name="Wincker P."/>
            <person name="Andrew M."/>
            <person name="Anthouard V."/>
            <person name="Beever R.E."/>
            <person name="Beffa R."/>
            <person name="Benoit I."/>
            <person name="Bouzid O."/>
            <person name="Brault B."/>
            <person name="Chen Z."/>
            <person name="Choquer M."/>
            <person name="Collemare J."/>
            <person name="Cotton P."/>
            <person name="Danchin E.G."/>
            <person name="Da Silva C."/>
            <person name="Gautier A."/>
            <person name="Giraud C."/>
            <person name="Giraud T."/>
            <person name="Gonzalez C."/>
            <person name="Grossetete S."/>
            <person name="Guldener U."/>
            <person name="Henrissat B."/>
            <person name="Howlett B.J."/>
            <person name="Kodira C."/>
            <person name="Kretschmer M."/>
            <person name="Lappartient A."/>
            <person name="Leroch M."/>
            <person name="Levis C."/>
            <person name="Mauceli E."/>
            <person name="Neuveglise C."/>
            <person name="Oeser B."/>
            <person name="Pearson M."/>
            <person name="Poulain J."/>
            <person name="Poussereau N."/>
            <person name="Quesneville H."/>
            <person name="Rascle C."/>
            <person name="Schumacher J."/>
            <person name="Segurens B."/>
            <person name="Sexton A."/>
            <person name="Silva E."/>
            <person name="Sirven C."/>
            <person name="Soanes D.M."/>
            <person name="Talbot N.J."/>
            <person name="Templeton M."/>
            <person name="Yandava C."/>
            <person name="Yarden O."/>
            <person name="Zeng Q."/>
            <person name="Rollins J.A."/>
            <person name="Lebrun M.H."/>
            <person name="Dickman M."/>
        </authorList>
    </citation>
    <scope>NUCLEOTIDE SEQUENCE [LARGE SCALE GENOMIC DNA]</scope>
    <source>
        <strain evidence="4 5">B05.10</strain>
    </source>
</reference>
<dbReference type="InterPro" id="IPR050177">
    <property type="entry name" value="Lipid_A_modif_metabolic_enz"/>
</dbReference>
<evidence type="ECO:0000256" key="2">
    <source>
        <dbReference type="ARBA" id="ARBA00023002"/>
    </source>
</evidence>
<reference evidence="4 5" key="3">
    <citation type="journal article" date="2017" name="Mol. Plant Pathol.">
        <title>A gapless genome sequence of the fungus Botrytis cinerea.</title>
        <authorList>
            <person name="Van Kan J.A."/>
            <person name="Stassen J.H."/>
            <person name="Mosbach A."/>
            <person name="Van Der Lee T.A."/>
            <person name="Faino L."/>
            <person name="Farmer A.D."/>
            <person name="Papasotiriou D.G."/>
            <person name="Zhou S."/>
            <person name="Seidl M.F."/>
            <person name="Cottam E."/>
            <person name="Edel D."/>
            <person name="Hahn M."/>
            <person name="Schwartz D.C."/>
            <person name="Dietrich R.A."/>
            <person name="Widdison S."/>
            <person name="Scalliet G."/>
        </authorList>
    </citation>
    <scope>NUCLEOTIDE SEQUENCE [LARGE SCALE GENOMIC DNA]</scope>
    <source>
        <strain evidence="4 5">B05.10</strain>
    </source>
</reference>
<dbReference type="GO" id="GO:0006694">
    <property type="term" value="P:steroid biosynthetic process"/>
    <property type="evidence" value="ECO:0007669"/>
    <property type="project" value="InterPro"/>
</dbReference>
<keyword evidence="5" id="KW-1185">Reference proteome</keyword>
<dbReference type="AlphaFoldDB" id="A0A384K7A6"/>
<feature type="domain" description="3-beta hydroxysteroid dehydrogenase/isomerase" evidence="3">
    <location>
        <begin position="7"/>
        <end position="276"/>
    </location>
</feature>
<dbReference type="Gene3D" id="3.40.50.720">
    <property type="entry name" value="NAD(P)-binding Rossmann-like Domain"/>
    <property type="match status" value="1"/>
</dbReference>
<dbReference type="OrthoDB" id="10058185at2759"/>
<gene>
    <name evidence="4" type="ORF">BCIN_16g04070</name>
</gene>
<dbReference type="Pfam" id="PF01073">
    <property type="entry name" value="3Beta_HSD"/>
    <property type="match status" value="1"/>
</dbReference>